<evidence type="ECO:0000313" key="5">
    <source>
        <dbReference type="EMBL" id="KIL39672.1"/>
    </source>
</evidence>
<dbReference type="Gene3D" id="3.40.50.150">
    <property type="entry name" value="Vaccinia Virus protein VP39"/>
    <property type="match status" value="1"/>
</dbReference>
<keyword evidence="2" id="KW-0808">Transferase</keyword>
<accession>A0ABR5AH35</accession>
<keyword evidence="6" id="KW-1185">Reference proteome</keyword>
<evidence type="ECO:0000313" key="6">
    <source>
        <dbReference type="Proteomes" id="UP000031967"/>
    </source>
</evidence>
<sequence length="252" mass="27807">MSVQHFYDDFSAYYHLIYDNWDASMRRQGKHLDAVIRSVLPQGELEVLDAACGIGTQSMGLALSGGSYRITGCDLSPASVSRARSEAASRGLDIAFSPADMLKLHDSVGQRQFDVVLACDNAVPHLLNDQLIGEAFGQFYKCTKEGGLCLISVRDYADTPASGTQVHPYGVRELDGKRVILLQLWEFSGSTYQINMYLLEDDGSGPVLARVFRTSYYAVGTERLAELMTDAGFREVRRLDGAFFQPILIGIK</sequence>
<gene>
    <name evidence="5" type="ORF">SD70_18740</name>
</gene>
<evidence type="ECO:0000256" key="2">
    <source>
        <dbReference type="ARBA" id="ARBA00022679"/>
    </source>
</evidence>
<dbReference type="InterPro" id="IPR029063">
    <property type="entry name" value="SAM-dependent_MTases_sf"/>
</dbReference>
<keyword evidence="3" id="KW-0949">S-adenosyl-L-methionine</keyword>
<dbReference type="PANTHER" id="PTHR43464:SF19">
    <property type="entry name" value="UBIQUINONE BIOSYNTHESIS O-METHYLTRANSFERASE, MITOCHONDRIAL"/>
    <property type="match status" value="1"/>
</dbReference>
<dbReference type="EMBL" id="JXAK01000033">
    <property type="protein sequence ID" value="KIL39672.1"/>
    <property type="molecule type" value="Genomic_DNA"/>
</dbReference>
<dbReference type="Pfam" id="PF13649">
    <property type="entry name" value="Methyltransf_25"/>
    <property type="match status" value="1"/>
</dbReference>
<keyword evidence="1" id="KW-0489">Methyltransferase</keyword>
<dbReference type="PANTHER" id="PTHR43464">
    <property type="entry name" value="METHYLTRANSFERASE"/>
    <property type="match status" value="1"/>
</dbReference>
<name>A0ABR5AH35_9BACL</name>
<dbReference type="InterPro" id="IPR041698">
    <property type="entry name" value="Methyltransf_25"/>
</dbReference>
<organism evidence="5 6">
    <name type="scientific">Gordoniibacillus kamchatkensis</name>
    <dbReference type="NCBI Taxonomy" id="1590651"/>
    <lineage>
        <taxon>Bacteria</taxon>
        <taxon>Bacillati</taxon>
        <taxon>Bacillota</taxon>
        <taxon>Bacilli</taxon>
        <taxon>Bacillales</taxon>
        <taxon>Paenibacillaceae</taxon>
        <taxon>Gordoniibacillus</taxon>
    </lineage>
</organism>
<protein>
    <recommendedName>
        <fullName evidence="4">Methyltransferase domain-containing protein</fullName>
    </recommendedName>
</protein>
<dbReference type="CDD" id="cd02440">
    <property type="entry name" value="AdoMet_MTases"/>
    <property type="match status" value="1"/>
</dbReference>
<comment type="caution">
    <text evidence="5">The sequence shown here is derived from an EMBL/GenBank/DDBJ whole genome shotgun (WGS) entry which is preliminary data.</text>
</comment>
<evidence type="ECO:0000256" key="3">
    <source>
        <dbReference type="ARBA" id="ARBA00022691"/>
    </source>
</evidence>
<evidence type="ECO:0000259" key="4">
    <source>
        <dbReference type="Pfam" id="PF13649"/>
    </source>
</evidence>
<dbReference type="Proteomes" id="UP000031967">
    <property type="component" value="Unassembled WGS sequence"/>
</dbReference>
<evidence type="ECO:0000256" key="1">
    <source>
        <dbReference type="ARBA" id="ARBA00022603"/>
    </source>
</evidence>
<dbReference type="SUPFAM" id="SSF53335">
    <property type="entry name" value="S-adenosyl-L-methionine-dependent methyltransferases"/>
    <property type="match status" value="1"/>
</dbReference>
<feature type="domain" description="Methyltransferase" evidence="4">
    <location>
        <begin position="47"/>
        <end position="147"/>
    </location>
</feature>
<proteinExistence type="predicted"/>
<reference evidence="5 6" key="1">
    <citation type="submission" date="2014-12" db="EMBL/GenBank/DDBJ databases">
        <title>Draft genome sequence of Paenibacillus kamchatkensis strain B-2647.</title>
        <authorList>
            <person name="Karlyshev A.V."/>
            <person name="Kudryashova E.B."/>
        </authorList>
    </citation>
    <scope>NUCLEOTIDE SEQUENCE [LARGE SCALE GENOMIC DNA]</scope>
    <source>
        <strain evidence="5 6">VKM B-2647</strain>
    </source>
</reference>
<dbReference type="RefSeq" id="WP_041049041.1">
    <property type="nucleotide sequence ID" value="NZ_JXAK01000033.1"/>
</dbReference>